<keyword evidence="4 7" id="KW-0067">ATP-binding</keyword>
<keyword evidence="2 7" id="KW-0547">Nucleotide-binding</keyword>
<evidence type="ECO:0000256" key="1">
    <source>
        <dbReference type="ARBA" id="ARBA00022679"/>
    </source>
</evidence>
<evidence type="ECO:0000256" key="2">
    <source>
        <dbReference type="ARBA" id="ARBA00022741"/>
    </source>
</evidence>
<feature type="region of interest" description="Disordered" evidence="8">
    <location>
        <begin position="1153"/>
        <end position="1180"/>
    </location>
</feature>
<dbReference type="PROSITE" id="PS00107">
    <property type="entry name" value="PROTEIN_KINASE_ATP"/>
    <property type="match status" value="1"/>
</dbReference>
<evidence type="ECO:0000256" key="7">
    <source>
        <dbReference type="PROSITE-ProRule" id="PRU10141"/>
    </source>
</evidence>
<dbReference type="SUPFAM" id="SSF56112">
    <property type="entry name" value="Protein kinase-like (PK-like)"/>
    <property type="match status" value="1"/>
</dbReference>
<feature type="compositionally biased region" description="Basic and acidic residues" evidence="8">
    <location>
        <begin position="301"/>
        <end position="311"/>
    </location>
</feature>
<evidence type="ECO:0000256" key="4">
    <source>
        <dbReference type="ARBA" id="ARBA00022840"/>
    </source>
</evidence>
<feature type="compositionally biased region" description="Basic and acidic residues" evidence="8">
    <location>
        <begin position="277"/>
        <end position="289"/>
    </location>
</feature>
<dbReference type="InterPro" id="IPR008271">
    <property type="entry name" value="Ser/Thr_kinase_AS"/>
</dbReference>
<evidence type="ECO:0000256" key="6">
    <source>
        <dbReference type="ARBA" id="ARBA00037982"/>
    </source>
</evidence>
<evidence type="ECO:0000259" key="9">
    <source>
        <dbReference type="PROSITE" id="PS50011"/>
    </source>
</evidence>
<dbReference type="EMBL" id="KI965460">
    <property type="protein sequence ID" value="EUD69480.1"/>
    <property type="molecule type" value="Genomic_DNA"/>
</dbReference>
<gene>
    <name evidence="10" type="ORF">C922_00343</name>
</gene>
<name>W7ACN6_9APIC</name>
<dbReference type="InterPro" id="IPR045864">
    <property type="entry name" value="aa-tRNA-synth_II/BPL/LPL"/>
</dbReference>
<dbReference type="VEuPathDB" id="PlasmoDB:C922_00343"/>
<sequence>MEEKKSPTEEKDLISAENIFHDICTLTLNKNIEIDIIQEGLLKKVIGDEESNSIQFVEESTNTQNDLTKLNAYLEVDRINWSPNKHELRYADIHIIVDFNRKRLSYSIDNSKIHKCYHYRITLLLDHITREGLPFKDSILYLYNGINDKSSMTCPCWKDGKNVDNKSLREDESNGVNIPNSSKIGESKTFSTGEKFEEHMNWYEQKDNLFLHKNEDIEQLRRAPISYSFDQNIIFSNKENDDSDDKQSHKSSPGKHPKREVTKGAGRNVANGSSSDVRADAESAREVRKQQKNGDATLNGEMKKSCPHDKEEDLEDLSNEGYQPVGEAADVDAEDAIKPAKEDSSHKDEGTGFSIKDLEEISHFLRNDYMNKKGKGATSLIMGSRGGKYVRENEKKRKKFMKIMNENIPLTHILSDKGNEICKELINKYSRYYRDFVEERVLGCGGFGYVMKVKNKRFNITYALKKITLCSSKKGASSYLHSSSDLMNENNRYIMEEAIMIAKLQHENIVRYYDAWVENNIDYYLHDEVENHYEHISRKKKNYTHYMEEIVNMRQYYKEKKGIDINEKYLYILMEYCPGKTLREAIDCGFIYKNEKLLWELIKQILKGLHYIHDMKIMHRDIKPSNIFLQISDNILTAKIGDFGLTTRIDNNSNNINPSAGTVNYISPEQLNGEHFDQKADIFSLGVVFFEMFHEPFSTLMERSIVLSNLLKGIYPDYIKSDEKTFHFLSKLLAINPQERSCAYSLLHENFLFSFEKDFTEIYNLVENKRNCEEVHTIISTLFDRVANSKEESLIKKEDIGSFQGAKMFTEESDMKKCIKKKIITSLRKRGAIFLITPMILRNKYYTNLEHCHVDESSSSHTISKKKDLKMSNIFINTNRNSHLDNLVYLLDIYGNSITLRPSFFFAFSEYIYENIECYNRHNESNFFLKFYTSGCTYKYPSVRSKPPKKDPPVAIYPEEAEKIFYCILISSKNVYGQEELNYLSIFSNADILVSVCPLYNHISYLNKLIFVWSYIDLLPLILHECLDILPDLSEEMSIHLKKNSPVLGNKANITPLLQKFKISSNNLSKVCDFVYSLFQLKCENGKVDEYLNSLSKFISDDLSKKGVLLPYYKSSSAVHEDKTNPSYGGSDIVTGGGAIASANTSGNVASPSIASGHPCSGANDASPKRAHIVPNDKRNPSTISKVKTLLLIDKVKKINSFIGTSTVMENTCFDLFLNYEESVFSNEIIFYVIAEGKNREIIACGGKFDRIIQHMKSWDTVPGTVLPGGVGTNVGIMNNTFSRFGKDQGICLDSDTCYGVGYDTGGGGTDSKLLNMKAYGVEIYVEKIFLKVTESNEKPALNVQSTATSERTQIFKNILPSPNHQNVFSCSTNLIQSPVNTGPFSYSSPKVVIQVHEMSNLLIAYDLSKQLLQRNIPSYIYFSINNGNTKKKIKNFKPHKIRFIISIKSSGCHVSFDAHNPIKLNDVNYKIFNSKNEDYSFMQQEELINYLIKNV</sequence>
<evidence type="ECO:0000256" key="3">
    <source>
        <dbReference type="ARBA" id="ARBA00022777"/>
    </source>
</evidence>
<dbReference type="Pfam" id="PF00069">
    <property type="entry name" value="Pkinase"/>
    <property type="match status" value="2"/>
</dbReference>
<dbReference type="GO" id="GO:0033554">
    <property type="term" value="P:cellular response to stress"/>
    <property type="evidence" value="ECO:0007669"/>
    <property type="project" value="UniProtKB-ARBA"/>
</dbReference>
<dbReference type="InterPro" id="IPR017441">
    <property type="entry name" value="Protein_kinase_ATP_BS"/>
</dbReference>
<dbReference type="GO" id="GO:0005524">
    <property type="term" value="F:ATP binding"/>
    <property type="evidence" value="ECO:0007669"/>
    <property type="project" value="UniProtKB-UniRule"/>
</dbReference>
<dbReference type="GO" id="GO:0005737">
    <property type="term" value="C:cytoplasm"/>
    <property type="evidence" value="ECO:0007669"/>
    <property type="project" value="TreeGrafter"/>
</dbReference>
<comment type="similarity">
    <text evidence="6">Belongs to the protein kinase superfamily. Ser/Thr protein kinase family. GCN2 subfamily.</text>
</comment>
<keyword evidence="3 10" id="KW-0418">Kinase</keyword>
<feature type="region of interest" description="Disordered" evidence="8">
    <location>
        <begin position="165"/>
        <end position="188"/>
    </location>
</feature>
<dbReference type="Proteomes" id="UP000030640">
    <property type="component" value="Unassembled WGS sequence"/>
</dbReference>
<keyword evidence="5" id="KW-0652">Protein synthesis inhibitor</keyword>
<evidence type="ECO:0000256" key="5">
    <source>
        <dbReference type="ARBA" id="ARBA00023193"/>
    </source>
</evidence>
<dbReference type="InterPro" id="IPR050339">
    <property type="entry name" value="CC_SR_Kinase"/>
</dbReference>
<dbReference type="GO" id="GO:0004672">
    <property type="term" value="F:protein kinase activity"/>
    <property type="evidence" value="ECO:0007669"/>
    <property type="project" value="InterPro"/>
</dbReference>
<dbReference type="PROSITE" id="PS00108">
    <property type="entry name" value="PROTEIN_KINASE_ST"/>
    <property type="match status" value="1"/>
</dbReference>
<accession>W7ACN6</accession>
<organism evidence="10 11">
    <name type="scientific">Plasmodium inui San Antonio 1</name>
    <dbReference type="NCBI Taxonomy" id="1237626"/>
    <lineage>
        <taxon>Eukaryota</taxon>
        <taxon>Sar</taxon>
        <taxon>Alveolata</taxon>
        <taxon>Apicomplexa</taxon>
        <taxon>Aconoidasida</taxon>
        <taxon>Haemosporida</taxon>
        <taxon>Plasmodiidae</taxon>
        <taxon>Plasmodium</taxon>
        <taxon>Plasmodium (Plasmodium)</taxon>
    </lineage>
</organism>
<feature type="domain" description="Protein kinase" evidence="9">
    <location>
        <begin position="436"/>
        <end position="752"/>
    </location>
</feature>
<protein>
    <submittedName>
        <fullName evidence="10">PEK protein kinase</fullName>
    </submittedName>
</protein>
<dbReference type="PANTHER" id="PTHR11042:SF178">
    <property type="entry name" value="EUKARYOTIC TRANSLATION INITIATION FACTOR 2-ALPHA KINASE 1"/>
    <property type="match status" value="1"/>
</dbReference>
<evidence type="ECO:0000313" key="10">
    <source>
        <dbReference type="EMBL" id="EUD69480.1"/>
    </source>
</evidence>
<feature type="binding site" evidence="7">
    <location>
        <position position="465"/>
    </location>
    <ligand>
        <name>ATP</name>
        <dbReference type="ChEBI" id="CHEBI:30616"/>
    </ligand>
</feature>
<dbReference type="PROSITE" id="PS50011">
    <property type="entry name" value="PROTEIN_KINASE_DOM"/>
    <property type="match status" value="1"/>
</dbReference>
<dbReference type="GO" id="GO:0005634">
    <property type="term" value="C:nucleus"/>
    <property type="evidence" value="ECO:0007669"/>
    <property type="project" value="TreeGrafter"/>
</dbReference>
<reference evidence="10 11" key="1">
    <citation type="submission" date="2013-02" db="EMBL/GenBank/DDBJ databases">
        <title>The Genome Sequence of Plasmodium inui San Antonio 1.</title>
        <authorList>
            <consortium name="The Broad Institute Genome Sequencing Platform"/>
            <consortium name="The Broad Institute Genome Sequencing Center for Infectious Disease"/>
            <person name="Neafsey D."/>
            <person name="Cheeseman I."/>
            <person name="Volkman S."/>
            <person name="Adams J."/>
            <person name="Walker B."/>
            <person name="Young S.K."/>
            <person name="Zeng Q."/>
            <person name="Gargeya S."/>
            <person name="Fitzgerald M."/>
            <person name="Haas B."/>
            <person name="Abouelleil A."/>
            <person name="Alvarado L."/>
            <person name="Arachchi H.M."/>
            <person name="Berlin A.M."/>
            <person name="Chapman S.B."/>
            <person name="Dewar J."/>
            <person name="Goldberg J."/>
            <person name="Griggs A."/>
            <person name="Gujja S."/>
            <person name="Hansen M."/>
            <person name="Howarth C."/>
            <person name="Imamovic A."/>
            <person name="Larimer J."/>
            <person name="McCowan C."/>
            <person name="Murphy C."/>
            <person name="Neiman D."/>
            <person name="Pearson M."/>
            <person name="Priest M."/>
            <person name="Roberts A."/>
            <person name="Saif S."/>
            <person name="Shea T."/>
            <person name="Sisk P."/>
            <person name="Sykes S."/>
            <person name="Wortman J."/>
            <person name="Nusbaum C."/>
            <person name="Birren B."/>
        </authorList>
    </citation>
    <scope>NUCLEOTIDE SEQUENCE [LARGE SCALE GENOMIC DNA]</scope>
    <source>
        <strain evidence="10 11">San Antonio 1</strain>
    </source>
</reference>
<evidence type="ECO:0000313" key="11">
    <source>
        <dbReference type="Proteomes" id="UP000030640"/>
    </source>
</evidence>
<feature type="region of interest" description="Disordered" evidence="8">
    <location>
        <begin position="237"/>
        <end position="317"/>
    </location>
</feature>
<feature type="compositionally biased region" description="Polar residues" evidence="8">
    <location>
        <begin position="174"/>
        <end position="188"/>
    </location>
</feature>
<keyword evidence="11" id="KW-1185">Reference proteome</keyword>
<dbReference type="RefSeq" id="XP_008814182.1">
    <property type="nucleotide sequence ID" value="XM_008815960.1"/>
</dbReference>
<dbReference type="Gene3D" id="3.30.200.20">
    <property type="entry name" value="Phosphorylase Kinase, domain 1"/>
    <property type="match status" value="1"/>
</dbReference>
<dbReference type="InterPro" id="IPR000719">
    <property type="entry name" value="Prot_kinase_dom"/>
</dbReference>
<dbReference type="SMART" id="SM00220">
    <property type="entry name" value="S_TKc"/>
    <property type="match status" value="1"/>
</dbReference>
<proteinExistence type="inferred from homology"/>
<dbReference type="CDD" id="cd13996">
    <property type="entry name" value="STKc_EIF2AK"/>
    <property type="match status" value="1"/>
</dbReference>
<dbReference type="GO" id="GO:0017148">
    <property type="term" value="P:negative regulation of translation"/>
    <property type="evidence" value="ECO:0007669"/>
    <property type="project" value="UniProtKB-KW"/>
</dbReference>
<keyword evidence="1" id="KW-0808">Transferase</keyword>
<dbReference type="PANTHER" id="PTHR11042">
    <property type="entry name" value="EUKARYOTIC TRANSLATION INITIATION FACTOR 2-ALPHA KINASE EIF2-ALPHA KINASE -RELATED"/>
    <property type="match status" value="1"/>
</dbReference>
<dbReference type="GeneID" id="20035617"/>
<dbReference type="OrthoDB" id="341578at2759"/>
<dbReference type="InterPro" id="IPR011009">
    <property type="entry name" value="Kinase-like_dom_sf"/>
</dbReference>
<evidence type="ECO:0000256" key="8">
    <source>
        <dbReference type="SAM" id="MobiDB-lite"/>
    </source>
</evidence>
<dbReference type="Gene3D" id="3.30.930.10">
    <property type="entry name" value="Bira Bifunctional Protein, Domain 2"/>
    <property type="match status" value="1"/>
</dbReference>
<dbReference type="Gene3D" id="1.10.510.10">
    <property type="entry name" value="Transferase(Phosphotransferase) domain 1"/>
    <property type="match status" value="1"/>
</dbReference>